<gene>
    <name evidence="1" type="ORF">JOB18_043733</name>
</gene>
<comment type="caution">
    <text evidence="1">The sequence shown here is derived from an EMBL/GenBank/DDBJ whole genome shotgun (WGS) entry which is preliminary data.</text>
</comment>
<reference evidence="1 2" key="1">
    <citation type="journal article" date="2021" name="Sci. Rep.">
        <title>Chromosome anchoring in Senegalese sole (Solea senegalensis) reveals sex-associated markers and genome rearrangements in flatfish.</title>
        <authorList>
            <person name="Guerrero-Cozar I."/>
            <person name="Gomez-Garrido J."/>
            <person name="Berbel C."/>
            <person name="Martinez-Blanch J.F."/>
            <person name="Alioto T."/>
            <person name="Claros M.G."/>
            <person name="Gagnaire P.A."/>
            <person name="Manchado M."/>
        </authorList>
    </citation>
    <scope>NUCLEOTIDE SEQUENCE [LARGE SCALE GENOMIC DNA]</scope>
    <source>
        <strain evidence="1">Sse05_10M</strain>
    </source>
</reference>
<name>A0AAV6SKP5_SOLSE</name>
<sequence length="189" mass="20797">MKVVDSRREHWGLQCRLRPHDVSIGSVFLDESLRLLLLLLLEKPQITFDKPSASREPRLQQLCGLQALRSSGSVVFRRCGLQALWSSGSAVFRLCSLQALWSSGSSGCQPDAVDFRLSVVFCRLWRVFRPVVFRALWSSGCGLSGSVAAALWSSGLPAVVFRRCGLQALWSSGAVVVRLCGLQDCTTQV</sequence>
<protein>
    <submittedName>
        <fullName evidence="1">Uncharacterized protein</fullName>
    </submittedName>
</protein>
<proteinExistence type="predicted"/>
<keyword evidence="2" id="KW-1185">Reference proteome</keyword>
<dbReference type="Proteomes" id="UP000693946">
    <property type="component" value="Linkage Group LG13"/>
</dbReference>
<evidence type="ECO:0000313" key="1">
    <source>
        <dbReference type="EMBL" id="KAG7516916.1"/>
    </source>
</evidence>
<dbReference type="EMBL" id="JAGKHQ010000005">
    <property type="protein sequence ID" value="KAG7516916.1"/>
    <property type="molecule type" value="Genomic_DNA"/>
</dbReference>
<evidence type="ECO:0000313" key="2">
    <source>
        <dbReference type="Proteomes" id="UP000693946"/>
    </source>
</evidence>
<accession>A0AAV6SKP5</accession>
<dbReference type="AlphaFoldDB" id="A0AAV6SKP5"/>
<organism evidence="1 2">
    <name type="scientific">Solea senegalensis</name>
    <name type="common">Senegalese sole</name>
    <dbReference type="NCBI Taxonomy" id="28829"/>
    <lineage>
        <taxon>Eukaryota</taxon>
        <taxon>Metazoa</taxon>
        <taxon>Chordata</taxon>
        <taxon>Craniata</taxon>
        <taxon>Vertebrata</taxon>
        <taxon>Euteleostomi</taxon>
        <taxon>Actinopterygii</taxon>
        <taxon>Neopterygii</taxon>
        <taxon>Teleostei</taxon>
        <taxon>Neoteleostei</taxon>
        <taxon>Acanthomorphata</taxon>
        <taxon>Carangaria</taxon>
        <taxon>Pleuronectiformes</taxon>
        <taxon>Pleuronectoidei</taxon>
        <taxon>Soleidae</taxon>
        <taxon>Solea</taxon>
    </lineage>
</organism>